<dbReference type="EMBL" id="WIXE01024287">
    <property type="protein sequence ID" value="KAK5965732.1"/>
    <property type="molecule type" value="Genomic_DNA"/>
</dbReference>
<gene>
    <name evidence="1" type="ORF">GCK32_021459</name>
</gene>
<sequence>RLRYRHMCGDASRFYTIRMAARNARFRVSSS</sequence>
<proteinExistence type="predicted"/>
<feature type="non-terminal residue" evidence="1">
    <location>
        <position position="1"/>
    </location>
</feature>
<reference evidence="1 2" key="1">
    <citation type="submission" date="2019-10" db="EMBL/GenBank/DDBJ databases">
        <title>Assembly and Annotation for the nematode Trichostrongylus colubriformis.</title>
        <authorList>
            <person name="Martin J."/>
        </authorList>
    </citation>
    <scope>NUCLEOTIDE SEQUENCE [LARGE SCALE GENOMIC DNA]</scope>
    <source>
        <strain evidence="1">G859</strain>
        <tissue evidence="1">Whole worm</tissue>
    </source>
</reference>
<comment type="caution">
    <text evidence="1">The sequence shown here is derived from an EMBL/GenBank/DDBJ whole genome shotgun (WGS) entry which is preliminary data.</text>
</comment>
<evidence type="ECO:0000313" key="1">
    <source>
        <dbReference type="EMBL" id="KAK5965732.1"/>
    </source>
</evidence>
<keyword evidence="2" id="KW-1185">Reference proteome</keyword>
<name>A0AAN8IE52_TRICO</name>
<dbReference type="Proteomes" id="UP001331761">
    <property type="component" value="Unassembled WGS sequence"/>
</dbReference>
<evidence type="ECO:0000313" key="2">
    <source>
        <dbReference type="Proteomes" id="UP001331761"/>
    </source>
</evidence>
<organism evidence="1 2">
    <name type="scientific">Trichostrongylus colubriformis</name>
    <name type="common">Black scour worm</name>
    <dbReference type="NCBI Taxonomy" id="6319"/>
    <lineage>
        <taxon>Eukaryota</taxon>
        <taxon>Metazoa</taxon>
        <taxon>Ecdysozoa</taxon>
        <taxon>Nematoda</taxon>
        <taxon>Chromadorea</taxon>
        <taxon>Rhabditida</taxon>
        <taxon>Rhabditina</taxon>
        <taxon>Rhabditomorpha</taxon>
        <taxon>Strongyloidea</taxon>
        <taxon>Trichostrongylidae</taxon>
        <taxon>Trichostrongylus</taxon>
    </lineage>
</organism>
<accession>A0AAN8IE52</accession>
<dbReference type="AlphaFoldDB" id="A0AAN8IE52"/>
<protein>
    <submittedName>
        <fullName evidence="1">Uncharacterized protein</fullName>
    </submittedName>
</protein>